<evidence type="ECO:0008006" key="4">
    <source>
        <dbReference type="Google" id="ProtNLM"/>
    </source>
</evidence>
<keyword evidence="1" id="KW-0732">Signal</keyword>
<dbReference type="Proteomes" id="UP000076761">
    <property type="component" value="Unassembled WGS sequence"/>
</dbReference>
<dbReference type="AlphaFoldDB" id="A0A165R5K7"/>
<evidence type="ECO:0000313" key="2">
    <source>
        <dbReference type="EMBL" id="KZT23340.1"/>
    </source>
</evidence>
<name>A0A165R5K7_9AGAM</name>
<feature type="signal peptide" evidence="1">
    <location>
        <begin position="1"/>
        <end position="18"/>
    </location>
</feature>
<dbReference type="EMBL" id="KV425586">
    <property type="protein sequence ID" value="KZT23340.1"/>
    <property type="molecule type" value="Genomic_DNA"/>
</dbReference>
<feature type="chain" id="PRO_5007865722" description="F-box domain-containing protein" evidence="1">
    <location>
        <begin position="19"/>
        <end position="268"/>
    </location>
</feature>
<dbReference type="InParanoid" id="A0A165R5K7"/>
<reference evidence="2 3" key="1">
    <citation type="journal article" date="2016" name="Mol. Biol. Evol.">
        <title>Comparative Genomics of Early-Diverging Mushroom-Forming Fungi Provides Insights into the Origins of Lignocellulose Decay Capabilities.</title>
        <authorList>
            <person name="Nagy L.G."/>
            <person name="Riley R."/>
            <person name="Tritt A."/>
            <person name="Adam C."/>
            <person name="Daum C."/>
            <person name="Floudas D."/>
            <person name="Sun H."/>
            <person name="Yadav J.S."/>
            <person name="Pangilinan J."/>
            <person name="Larsson K.H."/>
            <person name="Matsuura K."/>
            <person name="Barry K."/>
            <person name="Labutti K."/>
            <person name="Kuo R."/>
            <person name="Ohm R.A."/>
            <person name="Bhattacharya S.S."/>
            <person name="Shirouzu T."/>
            <person name="Yoshinaga Y."/>
            <person name="Martin F.M."/>
            <person name="Grigoriev I.V."/>
            <person name="Hibbett D.S."/>
        </authorList>
    </citation>
    <scope>NUCLEOTIDE SEQUENCE [LARGE SCALE GENOMIC DNA]</scope>
    <source>
        <strain evidence="2 3">HHB14362 ss-1</strain>
    </source>
</reference>
<accession>A0A165R5K7</accession>
<keyword evidence="3" id="KW-1185">Reference proteome</keyword>
<sequence length="268" mass="30403">MAFKYFLGALSIASYVVELLLEQSETSGVLTSAETIPTSSPNPVPALVGRLLLRRLESIAHKMFCRGSPPIKCGDYGSLELTFKINLIVHPSRLQLTVLSLVTIKWCPTVPELMNILRQMKNLKILALGIHIEGCDWVDHLDWLGLFSEETLEYIAVKITPCHYIEYKLDVLKDIINYMNGNNALLAWKVYTQATGTIHCMLTPDTHRMMCLTHSKGVQLFFEGFTQEEEDLVLNALRLYVAPYTPDIKHLAIHDGRDDTRQVTLDWE</sequence>
<gene>
    <name evidence="2" type="ORF">NEOLEDRAFT_1180204</name>
</gene>
<organism evidence="2 3">
    <name type="scientific">Neolentinus lepideus HHB14362 ss-1</name>
    <dbReference type="NCBI Taxonomy" id="1314782"/>
    <lineage>
        <taxon>Eukaryota</taxon>
        <taxon>Fungi</taxon>
        <taxon>Dikarya</taxon>
        <taxon>Basidiomycota</taxon>
        <taxon>Agaricomycotina</taxon>
        <taxon>Agaricomycetes</taxon>
        <taxon>Gloeophyllales</taxon>
        <taxon>Gloeophyllaceae</taxon>
        <taxon>Neolentinus</taxon>
    </lineage>
</organism>
<evidence type="ECO:0000313" key="3">
    <source>
        <dbReference type="Proteomes" id="UP000076761"/>
    </source>
</evidence>
<proteinExistence type="predicted"/>
<evidence type="ECO:0000256" key="1">
    <source>
        <dbReference type="SAM" id="SignalP"/>
    </source>
</evidence>
<protein>
    <recommendedName>
        <fullName evidence="4">F-box domain-containing protein</fullName>
    </recommendedName>
</protein>